<dbReference type="Pfam" id="PF00595">
    <property type="entry name" value="PDZ"/>
    <property type="match status" value="1"/>
</dbReference>
<comment type="caution">
    <text evidence="3">The sequence shown here is derived from an EMBL/GenBank/DDBJ whole genome shotgun (WGS) entry which is preliminary data.</text>
</comment>
<feature type="region of interest" description="Disordered" evidence="1">
    <location>
        <begin position="14"/>
        <end position="160"/>
    </location>
</feature>
<dbReference type="SMART" id="SM00228">
    <property type="entry name" value="PDZ"/>
    <property type="match status" value="1"/>
</dbReference>
<dbReference type="InterPro" id="IPR036034">
    <property type="entry name" value="PDZ_sf"/>
</dbReference>
<dbReference type="GO" id="GO:0035331">
    <property type="term" value="P:negative regulation of hippo signaling"/>
    <property type="evidence" value="ECO:0007669"/>
    <property type="project" value="TreeGrafter"/>
</dbReference>
<dbReference type="AlphaFoldDB" id="A0A9D3SAC2"/>
<dbReference type="Proteomes" id="UP001044222">
    <property type="component" value="Unassembled WGS sequence"/>
</dbReference>
<evidence type="ECO:0000256" key="1">
    <source>
        <dbReference type="SAM" id="MobiDB-lite"/>
    </source>
</evidence>
<feature type="compositionally biased region" description="Low complexity" evidence="1">
    <location>
        <begin position="143"/>
        <end position="152"/>
    </location>
</feature>
<feature type="compositionally biased region" description="Basic and acidic residues" evidence="1">
    <location>
        <begin position="81"/>
        <end position="94"/>
    </location>
</feature>
<feature type="domain" description="PDZ" evidence="2">
    <location>
        <begin position="231"/>
        <end position="310"/>
    </location>
</feature>
<gene>
    <name evidence="3" type="ORF">ANANG_G00052260</name>
</gene>
<dbReference type="PANTHER" id="PTHR46360">
    <property type="entry name" value="DISKS LARGE HOMOLOG 5"/>
    <property type="match status" value="1"/>
</dbReference>
<evidence type="ECO:0000259" key="2">
    <source>
        <dbReference type="PROSITE" id="PS50106"/>
    </source>
</evidence>
<feature type="region of interest" description="Disordered" evidence="1">
    <location>
        <begin position="315"/>
        <end position="377"/>
    </location>
</feature>
<dbReference type="InterPro" id="IPR001478">
    <property type="entry name" value="PDZ"/>
</dbReference>
<protein>
    <recommendedName>
        <fullName evidence="2">PDZ domain-containing protein</fullName>
    </recommendedName>
</protein>
<dbReference type="GO" id="GO:0005886">
    <property type="term" value="C:plasma membrane"/>
    <property type="evidence" value="ECO:0007669"/>
    <property type="project" value="TreeGrafter"/>
</dbReference>
<dbReference type="Pfam" id="PF16610">
    <property type="entry name" value="dbPDZ_assoc"/>
    <property type="match status" value="1"/>
</dbReference>
<feature type="compositionally biased region" description="Polar residues" evidence="1">
    <location>
        <begin position="316"/>
        <end position="377"/>
    </location>
</feature>
<proteinExistence type="predicted"/>
<dbReference type="PANTHER" id="PTHR46360:SF1">
    <property type="entry name" value="DISKS LARGE HOMOLOG 5"/>
    <property type="match status" value="1"/>
</dbReference>
<name>A0A9D3SAC2_ANGAN</name>
<feature type="compositionally biased region" description="Low complexity" evidence="1">
    <location>
        <begin position="103"/>
        <end position="116"/>
    </location>
</feature>
<accession>A0A9D3SAC2</accession>
<dbReference type="CDD" id="cd06767">
    <property type="entry name" value="PDZ3_DLG5-like"/>
    <property type="match status" value="1"/>
</dbReference>
<dbReference type="InterPro" id="IPR053004">
    <property type="entry name" value="MAGUK_Signaling_Regulators"/>
</dbReference>
<reference evidence="3" key="1">
    <citation type="submission" date="2021-01" db="EMBL/GenBank/DDBJ databases">
        <title>A chromosome-scale assembly of European eel, Anguilla anguilla.</title>
        <authorList>
            <person name="Henkel C."/>
            <person name="Jong-Raadsen S.A."/>
            <person name="Dufour S."/>
            <person name="Weltzien F.-A."/>
            <person name="Palstra A.P."/>
            <person name="Pelster B."/>
            <person name="Spaink H.P."/>
            <person name="Van Den Thillart G.E."/>
            <person name="Jansen H."/>
            <person name="Zahm M."/>
            <person name="Klopp C."/>
            <person name="Cedric C."/>
            <person name="Louis A."/>
            <person name="Berthelot C."/>
            <person name="Parey E."/>
            <person name="Roest Crollius H."/>
            <person name="Montfort J."/>
            <person name="Robinson-Rechavi M."/>
            <person name="Bucao C."/>
            <person name="Bouchez O."/>
            <person name="Gislard M."/>
            <person name="Lluch J."/>
            <person name="Milhes M."/>
            <person name="Lampietro C."/>
            <person name="Lopez Roques C."/>
            <person name="Donnadieu C."/>
            <person name="Braasch I."/>
            <person name="Desvignes T."/>
            <person name="Postlethwait J."/>
            <person name="Bobe J."/>
            <person name="Guiguen Y."/>
            <person name="Dirks R."/>
        </authorList>
    </citation>
    <scope>NUCLEOTIDE SEQUENCE</scope>
    <source>
        <strain evidence="3">Tag_6206</strain>
        <tissue evidence="3">Liver</tissue>
    </source>
</reference>
<sequence length="377" mass="41517">MTPLQIPIAALQVQSFSNDEQSPDPAEMMRYSPKRPHRHSVGFAPLQRLHGGTLSSPWPGPICHPHSHPSPQHQGRLSLDLSHKRSSDFSESSRSRTPHNTNSLPSSARLGSSSNLQYRTERIKIPSTPRYPRSMLGSDRGSLSHSECSSPSLITPPQSPLNLETSSFASSQSQSSISTLPRISVSPVPVGERRKDRYLFRNRSFLRIPVAPRPRFSSLRSLRPYLEEPRNVIVHKGAEPLGISIVSGDNGGIFVSKVTGGSIAHQAGLEFGDQLLEYNGINLRNATEQQARLIIVQQCDTITILAQYNPHMYQLGNHSRSSSRMEPISNQSTPQGSGATTPDNHSTIDTLSEQDEGTMTPSKQTNHQPSQLHQDVL</sequence>
<evidence type="ECO:0000313" key="3">
    <source>
        <dbReference type="EMBL" id="KAG5855732.1"/>
    </source>
</evidence>
<dbReference type="Gene3D" id="2.30.42.10">
    <property type="match status" value="1"/>
</dbReference>
<dbReference type="EMBL" id="JAFIRN010000002">
    <property type="protein sequence ID" value="KAG5855732.1"/>
    <property type="molecule type" value="Genomic_DNA"/>
</dbReference>
<dbReference type="FunFam" id="2.30.42.10:FF:000152">
    <property type="entry name" value="disks large homolog 5 isoform X1"/>
    <property type="match status" value="1"/>
</dbReference>
<dbReference type="PROSITE" id="PS50106">
    <property type="entry name" value="PDZ"/>
    <property type="match status" value="1"/>
</dbReference>
<organism evidence="3 4">
    <name type="scientific">Anguilla anguilla</name>
    <name type="common">European freshwater eel</name>
    <name type="synonym">Muraena anguilla</name>
    <dbReference type="NCBI Taxonomy" id="7936"/>
    <lineage>
        <taxon>Eukaryota</taxon>
        <taxon>Metazoa</taxon>
        <taxon>Chordata</taxon>
        <taxon>Craniata</taxon>
        <taxon>Vertebrata</taxon>
        <taxon>Euteleostomi</taxon>
        <taxon>Actinopterygii</taxon>
        <taxon>Neopterygii</taxon>
        <taxon>Teleostei</taxon>
        <taxon>Anguilliformes</taxon>
        <taxon>Anguillidae</taxon>
        <taxon>Anguilla</taxon>
    </lineage>
</organism>
<evidence type="ECO:0000313" key="4">
    <source>
        <dbReference type="Proteomes" id="UP001044222"/>
    </source>
</evidence>
<keyword evidence="4" id="KW-1185">Reference proteome</keyword>
<dbReference type="SUPFAM" id="SSF50156">
    <property type="entry name" value="PDZ domain-like"/>
    <property type="match status" value="1"/>
</dbReference>